<keyword evidence="1" id="KW-1133">Transmembrane helix</keyword>
<reference evidence="2 3" key="1">
    <citation type="submission" date="2013-08" db="EMBL/GenBank/DDBJ databases">
        <title>Genome of Pontibacillus chungwhensis.</title>
        <authorList>
            <person name="Wang Q."/>
            <person name="Wang G."/>
        </authorList>
    </citation>
    <scope>NUCLEOTIDE SEQUENCE [LARGE SCALE GENOMIC DNA]</scope>
    <source>
        <strain evidence="2 3">BH030062</strain>
    </source>
</reference>
<sequence length="199" mass="22678">MRKTSDLDPTIVKVAIIVVGVICAGLLPLILVTILQDIFYFSRDHIYFEAPLAAYIWGGFAILSIPIFLVIDLIAGKWNDKWGKKALGVLMTIGVVVFSLSMLLSVRSYFYFDPNGLHVNGAWTLDEHNIHWNHVEEVVKKNEKKNGTLSLKEVDFVTKNGEVYTITNNKNWSDYQYTIYDYLEKADVTITEKRIEAKS</sequence>
<organism evidence="2 3">
    <name type="scientific">Pontibacillus chungwhensis BH030062</name>
    <dbReference type="NCBI Taxonomy" id="1385513"/>
    <lineage>
        <taxon>Bacteria</taxon>
        <taxon>Bacillati</taxon>
        <taxon>Bacillota</taxon>
        <taxon>Bacilli</taxon>
        <taxon>Bacillales</taxon>
        <taxon>Bacillaceae</taxon>
        <taxon>Pontibacillus</taxon>
    </lineage>
</organism>
<keyword evidence="1" id="KW-0812">Transmembrane</keyword>
<comment type="caution">
    <text evidence="2">The sequence shown here is derived from an EMBL/GenBank/DDBJ whole genome shotgun (WGS) entry which is preliminary data.</text>
</comment>
<feature type="transmembrane region" description="Helical" evidence="1">
    <location>
        <begin position="87"/>
        <end position="110"/>
    </location>
</feature>
<name>A0A0A2UUY9_9BACI</name>
<keyword evidence="3" id="KW-1185">Reference proteome</keyword>
<gene>
    <name evidence="2" type="ORF">N780_05870</name>
</gene>
<protein>
    <submittedName>
        <fullName evidence="2">Uncharacterized protein</fullName>
    </submittedName>
</protein>
<dbReference type="RefSeq" id="WP_036786311.1">
    <property type="nucleotide sequence ID" value="NZ_AVBG01000014.1"/>
</dbReference>
<evidence type="ECO:0000313" key="2">
    <source>
        <dbReference type="EMBL" id="KGP90296.1"/>
    </source>
</evidence>
<evidence type="ECO:0000313" key="3">
    <source>
        <dbReference type="Proteomes" id="UP000030153"/>
    </source>
</evidence>
<dbReference type="Proteomes" id="UP000030153">
    <property type="component" value="Unassembled WGS sequence"/>
</dbReference>
<evidence type="ECO:0000256" key="1">
    <source>
        <dbReference type="SAM" id="Phobius"/>
    </source>
</evidence>
<dbReference type="OrthoDB" id="2449392at2"/>
<keyword evidence="1" id="KW-0472">Membrane</keyword>
<proteinExistence type="predicted"/>
<feature type="transmembrane region" description="Helical" evidence="1">
    <location>
        <begin position="12"/>
        <end position="35"/>
    </location>
</feature>
<feature type="transmembrane region" description="Helical" evidence="1">
    <location>
        <begin position="55"/>
        <end position="75"/>
    </location>
</feature>
<accession>A0A0A2UUY9</accession>
<dbReference type="AlphaFoldDB" id="A0A0A2UUY9"/>
<dbReference type="EMBL" id="AVBG01000014">
    <property type="protein sequence ID" value="KGP90296.1"/>
    <property type="molecule type" value="Genomic_DNA"/>
</dbReference>